<feature type="domain" description="Periplasmic binding protein" evidence="5">
    <location>
        <begin position="84"/>
        <end position="342"/>
    </location>
</feature>
<dbReference type="OrthoDB" id="3600104at2"/>
<evidence type="ECO:0000256" key="2">
    <source>
        <dbReference type="ARBA" id="ARBA00007639"/>
    </source>
</evidence>
<name>A0A4R2QQQ0_9PSEU</name>
<dbReference type="GO" id="GO:0030288">
    <property type="term" value="C:outer membrane-bounded periplasmic space"/>
    <property type="evidence" value="ECO:0007669"/>
    <property type="project" value="TreeGrafter"/>
</dbReference>
<dbReference type="EMBL" id="SLXQ01000009">
    <property type="protein sequence ID" value="TCP49371.1"/>
    <property type="molecule type" value="Genomic_DNA"/>
</dbReference>
<comment type="caution">
    <text evidence="6">The sequence shown here is derived from an EMBL/GenBank/DDBJ whole genome shotgun (WGS) entry which is preliminary data.</text>
</comment>
<dbReference type="Proteomes" id="UP000294911">
    <property type="component" value="Unassembled WGS sequence"/>
</dbReference>
<keyword evidence="4" id="KW-0472">Membrane</keyword>
<evidence type="ECO:0000256" key="4">
    <source>
        <dbReference type="SAM" id="Phobius"/>
    </source>
</evidence>
<dbReference type="InterPro" id="IPR028082">
    <property type="entry name" value="Peripla_BP_I"/>
</dbReference>
<keyword evidence="7" id="KW-1185">Reference proteome</keyword>
<dbReference type="InterPro" id="IPR025997">
    <property type="entry name" value="SBP_2_dom"/>
</dbReference>
<evidence type="ECO:0000256" key="1">
    <source>
        <dbReference type="ARBA" id="ARBA00004196"/>
    </source>
</evidence>
<proteinExistence type="inferred from homology"/>
<evidence type="ECO:0000313" key="7">
    <source>
        <dbReference type="Proteomes" id="UP000294911"/>
    </source>
</evidence>
<feature type="transmembrane region" description="Helical" evidence="4">
    <location>
        <begin position="46"/>
        <end position="66"/>
    </location>
</feature>
<dbReference type="GO" id="GO:0030246">
    <property type="term" value="F:carbohydrate binding"/>
    <property type="evidence" value="ECO:0007669"/>
    <property type="project" value="TreeGrafter"/>
</dbReference>
<feature type="region of interest" description="Disordered" evidence="3">
    <location>
        <begin position="1"/>
        <end position="32"/>
    </location>
</feature>
<dbReference type="RefSeq" id="WP_132878658.1">
    <property type="nucleotide sequence ID" value="NZ_SLXQ01000009.1"/>
</dbReference>
<dbReference type="PANTHER" id="PTHR30036">
    <property type="entry name" value="D-XYLOSE-BINDING PERIPLASMIC PROTEIN"/>
    <property type="match status" value="1"/>
</dbReference>
<comment type="similarity">
    <text evidence="2">Belongs to the bacterial solute-binding protein 2 family.</text>
</comment>
<dbReference type="Gene3D" id="3.40.50.2300">
    <property type="match status" value="2"/>
</dbReference>
<dbReference type="InterPro" id="IPR050555">
    <property type="entry name" value="Bact_Solute-Bind_Prot2"/>
</dbReference>
<keyword evidence="4" id="KW-1133">Transmembrane helix</keyword>
<dbReference type="AlphaFoldDB" id="A0A4R2QQQ0"/>
<feature type="compositionally biased region" description="Low complexity" evidence="3">
    <location>
        <begin position="20"/>
        <end position="32"/>
    </location>
</feature>
<comment type="subcellular location">
    <subcellularLocation>
        <location evidence="1">Cell envelope</location>
    </subcellularLocation>
</comment>
<dbReference type="CDD" id="cd20008">
    <property type="entry name" value="PBP1_ABC_sugar_binding-like"/>
    <property type="match status" value="1"/>
</dbReference>
<keyword evidence="4" id="KW-0812">Transmembrane</keyword>
<protein>
    <submittedName>
        <fullName evidence="6">Monosaccharide ABC transporter substrate-binding protein (CUT2 family)</fullName>
    </submittedName>
</protein>
<organism evidence="6 7">
    <name type="scientific">Tamaricihabitans halophyticus</name>
    <dbReference type="NCBI Taxonomy" id="1262583"/>
    <lineage>
        <taxon>Bacteria</taxon>
        <taxon>Bacillati</taxon>
        <taxon>Actinomycetota</taxon>
        <taxon>Actinomycetes</taxon>
        <taxon>Pseudonocardiales</taxon>
        <taxon>Pseudonocardiaceae</taxon>
        <taxon>Tamaricihabitans</taxon>
    </lineage>
</organism>
<reference evidence="6 7" key="1">
    <citation type="submission" date="2019-03" db="EMBL/GenBank/DDBJ databases">
        <title>Genomic Encyclopedia of Type Strains, Phase IV (KMG-IV): sequencing the most valuable type-strain genomes for metagenomic binning, comparative biology and taxonomic classification.</title>
        <authorList>
            <person name="Goeker M."/>
        </authorList>
    </citation>
    <scope>NUCLEOTIDE SEQUENCE [LARGE SCALE GENOMIC DNA]</scope>
    <source>
        <strain evidence="6 7">DSM 45765</strain>
    </source>
</reference>
<evidence type="ECO:0000259" key="5">
    <source>
        <dbReference type="Pfam" id="PF13407"/>
    </source>
</evidence>
<accession>A0A4R2QQQ0</accession>
<dbReference type="Pfam" id="PF13407">
    <property type="entry name" value="Peripla_BP_4"/>
    <property type="match status" value="1"/>
</dbReference>
<sequence>MSPKEPTESAGRNSGKPDTSAPESSEAPVAAGGAVGRRRVLFSTSFVLAAVVLTMVVGLVIGRALGGPGGPERAGPSAFTGTEIDVIIKATDSSFWQSMLAGAQRAEQDLGITVGKFGPTTETDVDEQVRMVENSISRGVDAIVLAANSQTALDEVINRARDAGIKVITVDGKVATETEGFIGTDNLRAGEQAAERLCRLMRDAGHRDGKVFLANAVAGVQALQDRARGFRNGLAANCPSFQISQERFNNNDIPTAVGQLNDEISAVDDLVGVFAANNMSGNGVAQAVKENGLADELPVVAFDSDPQENAALAQGPIDALVVQKPYFFGYQGVVEAAKAVSGSQVEAELDPGAVLADRQNMRRPDIKVLLNPPTVTADEGGN</sequence>
<gene>
    <name evidence="6" type="ORF">EV191_109193</name>
</gene>
<evidence type="ECO:0000313" key="6">
    <source>
        <dbReference type="EMBL" id="TCP49371.1"/>
    </source>
</evidence>
<dbReference type="PANTHER" id="PTHR30036:SF7">
    <property type="entry name" value="ABC TRANSPORTER PERIPLASMIC-BINDING PROTEIN YPHF"/>
    <property type="match status" value="1"/>
</dbReference>
<dbReference type="SUPFAM" id="SSF53822">
    <property type="entry name" value="Periplasmic binding protein-like I"/>
    <property type="match status" value="1"/>
</dbReference>
<evidence type="ECO:0000256" key="3">
    <source>
        <dbReference type="SAM" id="MobiDB-lite"/>
    </source>
</evidence>